<keyword evidence="2" id="KW-1133">Transmembrane helix</keyword>
<name>A0A5C7FAV7_9BACT</name>
<organism evidence="3 4">
    <name type="scientific">Neolewinella aurantiaca</name>
    <dbReference type="NCBI Taxonomy" id="2602767"/>
    <lineage>
        <taxon>Bacteria</taxon>
        <taxon>Pseudomonadati</taxon>
        <taxon>Bacteroidota</taxon>
        <taxon>Saprospiria</taxon>
        <taxon>Saprospirales</taxon>
        <taxon>Lewinellaceae</taxon>
        <taxon>Neolewinella</taxon>
    </lineage>
</organism>
<dbReference type="PANTHER" id="PTHR34980">
    <property type="entry name" value="INNER MEMBRANE PROTEIN-RELATED-RELATED"/>
    <property type="match status" value="1"/>
</dbReference>
<dbReference type="PANTHER" id="PTHR34980:SF2">
    <property type="entry name" value="INNER MEMBRANE PROTEIN YHAH-RELATED"/>
    <property type="match status" value="1"/>
</dbReference>
<dbReference type="Proteomes" id="UP000321907">
    <property type="component" value="Unassembled WGS sequence"/>
</dbReference>
<accession>A0A5C7FAV7</accession>
<dbReference type="RefSeq" id="WP_147932852.1">
    <property type="nucleotide sequence ID" value="NZ_VOXD01000058.1"/>
</dbReference>
<feature type="transmembrane region" description="Helical" evidence="2">
    <location>
        <begin position="24"/>
        <end position="45"/>
    </location>
</feature>
<sequence length="129" mass="14058">MVEYFKLAISKYAEFTGRSRRSEYWYFFLGNMILSIIATMLGVVLGETIGSMLSGLVSLALIVPGIAVGVRRLHDTGRSGWWLLIAIVPLIGAILLLVWFATDSQPGANEYGPNPKTGEAADITSHLVD</sequence>
<dbReference type="OrthoDB" id="9812349at2"/>
<dbReference type="EMBL" id="VOXD01000058">
    <property type="protein sequence ID" value="TXF83557.1"/>
    <property type="molecule type" value="Genomic_DNA"/>
</dbReference>
<evidence type="ECO:0000256" key="2">
    <source>
        <dbReference type="SAM" id="Phobius"/>
    </source>
</evidence>
<reference evidence="3 4" key="1">
    <citation type="submission" date="2019-08" db="EMBL/GenBank/DDBJ databases">
        <title>Lewinella sp. strain SSH13 Genome sequencing and assembly.</title>
        <authorList>
            <person name="Kim I."/>
        </authorList>
    </citation>
    <scope>NUCLEOTIDE SEQUENCE [LARGE SCALE GENOMIC DNA]</scope>
    <source>
        <strain evidence="3 4">SSH13</strain>
    </source>
</reference>
<keyword evidence="2" id="KW-0812">Transmembrane</keyword>
<evidence type="ECO:0000256" key="1">
    <source>
        <dbReference type="SAM" id="MobiDB-lite"/>
    </source>
</evidence>
<evidence type="ECO:0000313" key="4">
    <source>
        <dbReference type="Proteomes" id="UP000321907"/>
    </source>
</evidence>
<evidence type="ECO:0000313" key="3">
    <source>
        <dbReference type="EMBL" id="TXF83557.1"/>
    </source>
</evidence>
<feature type="region of interest" description="Disordered" evidence="1">
    <location>
        <begin position="110"/>
        <end position="129"/>
    </location>
</feature>
<feature type="transmembrane region" description="Helical" evidence="2">
    <location>
        <begin position="82"/>
        <end position="101"/>
    </location>
</feature>
<dbReference type="Pfam" id="PF05656">
    <property type="entry name" value="DUF805"/>
    <property type="match status" value="1"/>
</dbReference>
<feature type="transmembrane region" description="Helical" evidence="2">
    <location>
        <begin position="51"/>
        <end position="70"/>
    </location>
</feature>
<keyword evidence="4" id="KW-1185">Reference proteome</keyword>
<gene>
    <name evidence="3" type="ORF">FUA23_21545</name>
</gene>
<dbReference type="InterPro" id="IPR008523">
    <property type="entry name" value="DUF805"/>
</dbReference>
<keyword evidence="2" id="KW-0472">Membrane</keyword>
<protein>
    <submittedName>
        <fullName evidence="3">DUF805 domain-containing protein</fullName>
    </submittedName>
</protein>
<proteinExistence type="predicted"/>
<comment type="caution">
    <text evidence="3">The sequence shown here is derived from an EMBL/GenBank/DDBJ whole genome shotgun (WGS) entry which is preliminary data.</text>
</comment>
<dbReference type="AlphaFoldDB" id="A0A5C7FAV7"/>
<dbReference type="GO" id="GO:0005886">
    <property type="term" value="C:plasma membrane"/>
    <property type="evidence" value="ECO:0007669"/>
    <property type="project" value="TreeGrafter"/>
</dbReference>